<dbReference type="OrthoDB" id="6041230at2759"/>
<reference evidence="1 2" key="1">
    <citation type="submission" date="2020-04" db="EMBL/GenBank/DDBJ databases">
        <authorList>
            <person name="Wallbank WR R."/>
            <person name="Pardo Diaz C."/>
            <person name="Kozak K."/>
            <person name="Martin S."/>
            <person name="Jiggins C."/>
            <person name="Moest M."/>
            <person name="Warren A I."/>
            <person name="Byers J.R.P. K."/>
            <person name="Montejo-Kovacevich G."/>
            <person name="Yen C E."/>
        </authorList>
    </citation>
    <scope>NUCLEOTIDE SEQUENCE [LARGE SCALE GENOMIC DNA]</scope>
</reference>
<dbReference type="AlphaFoldDB" id="A0A8S0ZII6"/>
<dbReference type="EMBL" id="CADEBD010000288">
    <property type="protein sequence ID" value="CAB3231517.1"/>
    <property type="molecule type" value="Genomic_DNA"/>
</dbReference>
<evidence type="ECO:0000313" key="2">
    <source>
        <dbReference type="Proteomes" id="UP000494256"/>
    </source>
</evidence>
<evidence type="ECO:0000313" key="1">
    <source>
        <dbReference type="EMBL" id="CAB3231517.1"/>
    </source>
</evidence>
<name>A0A8S0ZII6_ARCPL</name>
<accession>A0A8S0ZII6</accession>
<comment type="caution">
    <text evidence="1">The sequence shown here is derived from an EMBL/GenBank/DDBJ whole genome shotgun (WGS) entry which is preliminary data.</text>
</comment>
<gene>
    <name evidence="1" type="ORF">APLA_LOCUS5234</name>
</gene>
<protein>
    <submittedName>
        <fullName evidence="1">Uncharacterized protein</fullName>
    </submittedName>
</protein>
<proteinExistence type="predicted"/>
<organism evidence="1 2">
    <name type="scientific">Arctia plantaginis</name>
    <name type="common">Wood tiger moth</name>
    <name type="synonym">Phalaena plantaginis</name>
    <dbReference type="NCBI Taxonomy" id="874455"/>
    <lineage>
        <taxon>Eukaryota</taxon>
        <taxon>Metazoa</taxon>
        <taxon>Ecdysozoa</taxon>
        <taxon>Arthropoda</taxon>
        <taxon>Hexapoda</taxon>
        <taxon>Insecta</taxon>
        <taxon>Pterygota</taxon>
        <taxon>Neoptera</taxon>
        <taxon>Endopterygota</taxon>
        <taxon>Lepidoptera</taxon>
        <taxon>Glossata</taxon>
        <taxon>Ditrysia</taxon>
        <taxon>Noctuoidea</taxon>
        <taxon>Erebidae</taxon>
        <taxon>Arctiinae</taxon>
        <taxon>Arctia</taxon>
    </lineage>
</organism>
<sequence>MWSVVYHSQQEEAGVRQYDTREHVPCGAWCITCSRRRQGYDSMTLGNTYHVERGVSLAAGGGGVRQYDTREHVPCGAWCITRSRRRQGYDSMTLGNTYHVERGVSLAAGGGRGTTV</sequence>
<dbReference type="Proteomes" id="UP000494256">
    <property type="component" value="Unassembled WGS sequence"/>
</dbReference>